<evidence type="ECO:0000313" key="3">
    <source>
        <dbReference type="Proteomes" id="UP000266841"/>
    </source>
</evidence>
<dbReference type="InterPro" id="IPR011990">
    <property type="entry name" value="TPR-like_helical_dom_sf"/>
</dbReference>
<proteinExistence type="predicted"/>
<evidence type="ECO:0008006" key="4">
    <source>
        <dbReference type="Google" id="ProtNLM"/>
    </source>
</evidence>
<evidence type="ECO:0000313" key="2">
    <source>
        <dbReference type="EMBL" id="EJK54865.1"/>
    </source>
</evidence>
<name>K0RP57_THAOC</name>
<dbReference type="AlphaFoldDB" id="K0RP57"/>
<accession>K0RP57</accession>
<dbReference type="Pfam" id="PF08238">
    <property type="entry name" value="Sel1"/>
    <property type="match status" value="2"/>
</dbReference>
<feature type="region of interest" description="Disordered" evidence="1">
    <location>
        <begin position="124"/>
        <end position="144"/>
    </location>
</feature>
<dbReference type="EMBL" id="AGNL01035157">
    <property type="protein sequence ID" value="EJK54865.1"/>
    <property type="molecule type" value="Genomic_DNA"/>
</dbReference>
<gene>
    <name evidence="2" type="ORF">THAOC_25470</name>
</gene>
<dbReference type="Gene3D" id="1.25.40.10">
    <property type="entry name" value="Tetratricopeptide repeat domain"/>
    <property type="match status" value="1"/>
</dbReference>
<dbReference type="Proteomes" id="UP000266841">
    <property type="component" value="Unassembled WGS sequence"/>
</dbReference>
<feature type="compositionally biased region" description="Basic and acidic residues" evidence="1">
    <location>
        <begin position="293"/>
        <end position="304"/>
    </location>
</feature>
<sequence>MREEKPRSSGVGEFAFDLVVSTEMTYEWASGLVVVLPESRGWGTSTRRSAVVFRGRTTSRCVASLSIGVWRAVRRPCRVLTVEERARVNINITRLATRPYPRLLALLLRRRVATLGQVVPAPAPPHLARKRKTRPAPTVPEAGPLPAAVTEEELMGSGHELPEGYTCPLCCLPMALPVAKHSSFKSCCMKTVCDGCSLASRQRGMGKMCPFCRAPTPDSDAATPATLARVQKRVDAKDPMAIEFLAGAYYSGDRGLQQDIPRAIELWTKAACLGDLDAHYRLGYRYYHGEGVEKDMGSRTRRPVETPSSPSSESTRNAASLPPLLCSSLPDPPPAVPPSSSSIQAG</sequence>
<protein>
    <recommendedName>
        <fullName evidence="4">RING-type domain-containing protein</fullName>
    </recommendedName>
</protein>
<evidence type="ECO:0000256" key="1">
    <source>
        <dbReference type="SAM" id="MobiDB-lite"/>
    </source>
</evidence>
<feature type="region of interest" description="Disordered" evidence="1">
    <location>
        <begin position="293"/>
        <end position="346"/>
    </location>
</feature>
<dbReference type="SUPFAM" id="SSF81901">
    <property type="entry name" value="HCP-like"/>
    <property type="match status" value="1"/>
</dbReference>
<organism evidence="2 3">
    <name type="scientific">Thalassiosira oceanica</name>
    <name type="common">Marine diatom</name>
    <dbReference type="NCBI Taxonomy" id="159749"/>
    <lineage>
        <taxon>Eukaryota</taxon>
        <taxon>Sar</taxon>
        <taxon>Stramenopiles</taxon>
        <taxon>Ochrophyta</taxon>
        <taxon>Bacillariophyta</taxon>
        <taxon>Coscinodiscophyceae</taxon>
        <taxon>Thalassiosirophycidae</taxon>
        <taxon>Thalassiosirales</taxon>
        <taxon>Thalassiosiraceae</taxon>
        <taxon>Thalassiosira</taxon>
    </lineage>
</organism>
<feature type="compositionally biased region" description="Low complexity" evidence="1">
    <location>
        <begin position="305"/>
        <end position="329"/>
    </location>
</feature>
<dbReference type="SMART" id="SM00671">
    <property type="entry name" value="SEL1"/>
    <property type="match status" value="1"/>
</dbReference>
<dbReference type="OrthoDB" id="200229at2759"/>
<comment type="caution">
    <text evidence="2">The sequence shown here is derived from an EMBL/GenBank/DDBJ whole genome shotgun (WGS) entry which is preliminary data.</text>
</comment>
<reference evidence="2 3" key="1">
    <citation type="journal article" date="2012" name="Genome Biol.">
        <title>Genome and low-iron response of an oceanic diatom adapted to chronic iron limitation.</title>
        <authorList>
            <person name="Lommer M."/>
            <person name="Specht M."/>
            <person name="Roy A.S."/>
            <person name="Kraemer L."/>
            <person name="Andreson R."/>
            <person name="Gutowska M.A."/>
            <person name="Wolf J."/>
            <person name="Bergner S.V."/>
            <person name="Schilhabel M.B."/>
            <person name="Klostermeier U.C."/>
            <person name="Beiko R.G."/>
            <person name="Rosenstiel P."/>
            <person name="Hippler M."/>
            <person name="Laroche J."/>
        </authorList>
    </citation>
    <scope>NUCLEOTIDE SEQUENCE [LARGE SCALE GENOMIC DNA]</scope>
    <source>
        <strain evidence="2 3">CCMP1005</strain>
    </source>
</reference>
<dbReference type="SUPFAM" id="SSF57850">
    <property type="entry name" value="RING/U-box"/>
    <property type="match status" value="1"/>
</dbReference>
<keyword evidence="3" id="KW-1185">Reference proteome</keyword>
<dbReference type="InterPro" id="IPR006597">
    <property type="entry name" value="Sel1-like"/>
</dbReference>